<dbReference type="InterPro" id="IPR051647">
    <property type="entry name" value="Mediator_comp_sub12"/>
</dbReference>
<accession>A0ABD2XDE7</accession>
<feature type="compositionally biased region" description="Low complexity" evidence="1">
    <location>
        <begin position="369"/>
        <end position="386"/>
    </location>
</feature>
<dbReference type="EMBL" id="JBJJXI010000031">
    <property type="protein sequence ID" value="KAL3403231.1"/>
    <property type="molecule type" value="Genomic_DNA"/>
</dbReference>
<name>A0ABD2XDE7_9HYME</name>
<feature type="compositionally biased region" description="Low complexity" evidence="1">
    <location>
        <begin position="100"/>
        <end position="120"/>
    </location>
</feature>
<evidence type="ECO:0000313" key="2">
    <source>
        <dbReference type="EMBL" id="KAL3403231.1"/>
    </source>
</evidence>
<comment type="caution">
    <text evidence="2">The sequence shown here is derived from an EMBL/GenBank/DDBJ whole genome shotgun (WGS) entry which is preliminary data.</text>
</comment>
<feature type="compositionally biased region" description="Acidic residues" evidence="1">
    <location>
        <begin position="397"/>
        <end position="407"/>
    </location>
</feature>
<dbReference type="AlphaFoldDB" id="A0ABD2XDE7"/>
<dbReference type="PANTHER" id="PTHR46007">
    <property type="entry name" value="MEDIATOR OF RNA POLYMERASE II TRANSCRIPTION SUBUNIT 12"/>
    <property type="match status" value="1"/>
</dbReference>
<keyword evidence="3" id="KW-1185">Reference proteome</keyword>
<feature type="compositionally biased region" description="Polar residues" evidence="1">
    <location>
        <begin position="498"/>
        <end position="512"/>
    </location>
</feature>
<evidence type="ECO:0000256" key="1">
    <source>
        <dbReference type="SAM" id="MobiDB-lite"/>
    </source>
</evidence>
<evidence type="ECO:0000313" key="3">
    <source>
        <dbReference type="Proteomes" id="UP001627154"/>
    </source>
</evidence>
<dbReference type="Proteomes" id="UP001627154">
    <property type="component" value="Unassembled WGS sequence"/>
</dbReference>
<sequence length="559" mass="63744">MARAARVKSIFCLRIITMIMYRSEDFHFYKCAATITTTTTTTASTKARAHPISWHGDVVMCSCVVRSGRSRRDSFDESSMESCLLADHLQSRGLSTAAEQQQQHQTQQPQQQQQQQQQQLHHQHKQQLHQSNELLLLGSEEVQSLEEAKRVIGALKARQRAQAHQMLAWRRTLKLQEELVVRLTREKADQLRSLSSQLLLFESRLCRKQKEIEASLAQRESIILRQQKVIKQLQSKLRIACNELLVNNNNHHGSSNSASMKQSADTASLLLLQQTMMRDSSASPPCCDAFDRLDSLGDSDSAVVLEEAFSDDLTPPRFRSNYTDVTLIRSVSDAVEPKYNLSSRRSNGLLRRPEVLETVYSVEEDADADNNSGSANNTAKSTSNNADQKHQQTAPSDEIEADEEDNVSADASTQQRRRLYQHQHHQQQVQSSSPDENKRLRDIYGSFERLDREHNHHHQHRQEYDSSGRSSCKQLLNSHNCCGQLSGNQRNSSRDDSQQAQVTYNRVMSNHRSVTKPKDVKYKRINKAKSKSLEELRGRLRNWVEKGNKIAISLDQSYA</sequence>
<reference evidence="2 3" key="1">
    <citation type="journal article" date="2024" name="bioRxiv">
        <title>A reference genome for Trichogramma kaykai: A tiny desert-dwelling parasitoid wasp with competing sex-ratio distorters.</title>
        <authorList>
            <person name="Culotta J."/>
            <person name="Lindsey A.R."/>
        </authorList>
    </citation>
    <scope>NUCLEOTIDE SEQUENCE [LARGE SCALE GENOMIC DNA]</scope>
    <source>
        <strain evidence="2 3">KSX58</strain>
    </source>
</reference>
<gene>
    <name evidence="2" type="ORF">TKK_003841</name>
</gene>
<feature type="compositionally biased region" description="Polar residues" evidence="1">
    <location>
        <begin position="467"/>
        <end position="491"/>
    </location>
</feature>
<protein>
    <submittedName>
        <fullName evidence="2">Uncharacterized protein</fullName>
    </submittedName>
</protein>
<feature type="region of interest" description="Disordered" evidence="1">
    <location>
        <begin position="95"/>
        <end position="125"/>
    </location>
</feature>
<feature type="region of interest" description="Disordered" evidence="1">
    <location>
        <begin position="363"/>
        <end position="515"/>
    </location>
</feature>
<organism evidence="2 3">
    <name type="scientific">Trichogramma kaykai</name>
    <dbReference type="NCBI Taxonomy" id="54128"/>
    <lineage>
        <taxon>Eukaryota</taxon>
        <taxon>Metazoa</taxon>
        <taxon>Ecdysozoa</taxon>
        <taxon>Arthropoda</taxon>
        <taxon>Hexapoda</taxon>
        <taxon>Insecta</taxon>
        <taxon>Pterygota</taxon>
        <taxon>Neoptera</taxon>
        <taxon>Endopterygota</taxon>
        <taxon>Hymenoptera</taxon>
        <taxon>Apocrita</taxon>
        <taxon>Proctotrupomorpha</taxon>
        <taxon>Chalcidoidea</taxon>
        <taxon>Trichogrammatidae</taxon>
        <taxon>Trichogramma</taxon>
    </lineage>
</organism>
<feature type="compositionally biased region" description="Basic and acidic residues" evidence="1">
    <location>
        <begin position="435"/>
        <end position="454"/>
    </location>
</feature>
<proteinExistence type="predicted"/>
<dbReference type="PANTHER" id="PTHR46007:SF12">
    <property type="entry name" value="C2H2-TYPE DOMAIN-CONTAINING PROTEIN-RELATED"/>
    <property type="match status" value="1"/>
</dbReference>
<feature type="compositionally biased region" description="Basic residues" evidence="1">
    <location>
        <begin position="415"/>
        <end position="425"/>
    </location>
</feature>